<dbReference type="EMBL" id="JBHSDK010000002">
    <property type="protein sequence ID" value="MFC4334096.1"/>
    <property type="molecule type" value="Genomic_DNA"/>
</dbReference>
<evidence type="ECO:0000313" key="3">
    <source>
        <dbReference type="Proteomes" id="UP001595823"/>
    </source>
</evidence>
<keyword evidence="3" id="KW-1185">Reference proteome</keyword>
<keyword evidence="1" id="KW-0812">Transmembrane</keyword>
<feature type="transmembrane region" description="Helical" evidence="1">
    <location>
        <begin position="42"/>
        <end position="60"/>
    </location>
</feature>
<dbReference type="Proteomes" id="UP001595823">
    <property type="component" value="Unassembled WGS sequence"/>
</dbReference>
<feature type="transmembrane region" description="Helical" evidence="1">
    <location>
        <begin position="18"/>
        <end position="35"/>
    </location>
</feature>
<proteinExistence type="predicted"/>
<organism evidence="2 3">
    <name type="scientific">Salininema proteolyticum</name>
    <dbReference type="NCBI Taxonomy" id="1607685"/>
    <lineage>
        <taxon>Bacteria</taxon>
        <taxon>Bacillati</taxon>
        <taxon>Actinomycetota</taxon>
        <taxon>Actinomycetes</taxon>
        <taxon>Glycomycetales</taxon>
        <taxon>Glycomycetaceae</taxon>
        <taxon>Salininema</taxon>
    </lineage>
</organism>
<reference evidence="3" key="1">
    <citation type="journal article" date="2019" name="Int. J. Syst. Evol. Microbiol.">
        <title>The Global Catalogue of Microorganisms (GCM) 10K type strain sequencing project: providing services to taxonomists for standard genome sequencing and annotation.</title>
        <authorList>
            <consortium name="The Broad Institute Genomics Platform"/>
            <consortium name="The Broad Institute Genome Sequencing Center for Infectious Disease"/>
            <person name="Wu L."/>
            <person name="Ma J."/>
        </authorList>
    </citation>
    <scope>NUCLEOTIDE SEQUENCE [LARGE SCALE GENOMIC DNA]</scope>
    <source>
        <strain evidence="3">IBRC-M 10908</strain>
    </source>
</reference>
<protein>
    <recommendedName>
        <fullName evidence="4">Holin</fullName>
    </recommendedName>
</protein>
<comment type="caution">
    <text evidence="2">The sequence shown here is derived from an EMBL/GenBank/DDBJ whole genome shotgun (WGS) entry which is preliminary data.</text>
</comment>
<sequence length="70" mass="7004">MINSVVEFLARTEVRARIYQTSVGIVAILTAVGLLTDANADLVMTALAALGGGAGALAAVNTPTSSDNDA</sequence>
<keyword evidence="1" id="KW-1133">Transmembrane helix</keyword>
<evidence type="ECO:0000256" key="1">
    <source>
        <dbReference type="SAM" id="Phobius"/>
    </source>
</evidence>
<keyword evidence="1" id="KW-0472">Membrane</keyword>
<evidence type="ECO:0000313" key="2">
    <source>
        <dbReference type="EMBL" id="MFC4334096.1"/>
    </source>
</evidence>
<dbReference type="RefSeq" id="WP_380617830.1">
    <property type="nucleotide sequence ID" value="NZ_JBHSDK010000002.1"/>
</dbReference>
<accession>A0ABV8TTK2</accession>
<evidence type="ECO:0008006" key="4">
    <source>
        <dbReference type="Google" id="ProtNLM"/>
    </source>
</evidence>
<gene>
    <name evidence="2" type="ORF">ACFPET_02665</name>
</gene>
<name>A0ABV8TTK2_9ACTN</name>